<accession>F0YH79</accession>
<name>F0YH79_AURAN</name>
<feature type="region of interest" description="Disordered" evidence="1">
    <location>
        <begin position="779"/>
        <end position="852"/>
    </location>
</feature>
<feature type="region of interest" description="Disordered" evidence="1">
    <location>
        <begin position="235"/>
        <end position="558"/>
    </location>
</feature>
<feature type="compositionally biased region" description="Low complexity" evidence="1">
    <location>
        <begin position="779"/>
        <end position="796"/>
    </location>
</feature>
<reference evidence="2 3" key="1">
    <citation type="journal article" date="2011" name="Proc. Natl. Acad. Sci. U.S.A.">
        <title>Niche of harmful alga Aureococcus anophagefferens revealed through ecogenomics.</title>
        <authorList>
            <person name="Gobler C.J."/>
            <person name="Berry D.L."/>
            <person name="Dyhrman S.T."/>
            <person name="Wilhelm S.W."/>
            <person name="Salamov A."/>
            <person name="Lobanov A.V."/>
            <person name="Zhang Y."/>
            <person name="Collier J.L."/>
            <person name="Wurch L.L."/>
            <person name="Kustka A.B."/>
            <person name="Dill B.D."/>
            <person name="Shah M."/>
            <person name="VerBerkmoes N.C."/>
            <person name="Kuo A."/>
            <person name="Terry A."/>
            <person name="Pangilinan J."/>
            <person name="Lindquist E.A."/>
            <person name="Lucas S."/>
            <person name="Paulsen I.T."/>
            <person name="Hattenrath-Lehmann T.K."/>
            <person name="Talmage S.C."/>
            <person name="Walker E.A."/>
            <person name="Koch F."/>
            <person name="Burson A.M."/>
            <person name="Marcoval M.A."/>
            <person name="Tang Y.Z."/>
            <person name="Lecleir G.R."/>
            <person name="Coyne K.J."/>
            <person name="Berg G.M."/>
            <person name="Bertrand E.M."/>
            <person name="Saito M.A."/>
            <person name="Gladyshev V.N."/>
            <person name="Grigoriev I.V."/>
        </authorList>
    </citation>
    <scope>NUCLEOTIDE SEQUENCE [LARGE SCALE GENOMIC DNA]</scope>
    <source>
        <strain evidence="3">CCMP 1984</strain>
    </source>
</reference>
<dbReference type="Proteomes" id="UP000002729">
    <property type="component" value="Unassembled WGS sequence"/>
</dbReference>
<feature type="compositionally biased region" description="Low complexity" evidence="1">
    <location>
        <begin position="1"/>
        <end position="47"/>
    </location>
</feature>
<gene>
    <name evidence="2" type="ORF">AURANDRAFT_72198</name>
</gene>
<dbReference type="RefSeq" id="XP_009039674.1">
    <property type="nucleotide sequence ID" value="XM_009041426.1"/>
</dbReference>
<evidence type="ECO:0000313" key="3">
    <source>
        <dbReference type="Proteomes" id="UP000002729"/>
    </source>
</evidence>
<proteinExistence type="predicted"/>
<dbReference type="InParanoid" id="F0YH79"/>
<feature type="region of interest" description="Disordered" evidence="1">
    <location>
        <begin position="670"/>
        <end position="730"/>
    </location>
</feature>
<feature type="compositionally biased region" description="Low complexity" evidence="1">
    <location>
        <begin position="254"/>
        <end position="270"/>
    </location>
</feature>
<feature type="compositionally biased region" description="Basic and acidic residues" evidence="1">
    <location>
        <begin position="444"/>
        <end position="455"/>
    </location>
</feature>
<dbReference type="KEGG" id="aaf:AURANDRAFT_72198"/>
<feature type="compositionally biased region" description="Low complexity" evidence="1">
    <location>
        <begin position="431"/>
        <end position="441"/>
    </location>
</feature>
<sequence length="874" mass="95766">MQQQPMQQQPMQPMQQQQMYPQQMHPEQVHPQQMNNPQPMRPQQMRPEQMHPEQMRQEQMHQEQMHQQMMHEEQMHQQMQAQQYGDGTMFKRATIIATLALGAQGFAPKSLPRASTRVSESFEEYMKSREDAPAAPAAPAAKTAPLVVDVEPVGAKPAASPFTADYVDVERREVELAARTALDALRSKGRGLDRAAEEAAWEAAWIAASVSNLGQLKLKQDAAAHVSAHIQPYVPPLRLPAPGGPEQDPRDPRFAAGPAPPGGDVRGYAPDPRDPRDPRFAAPAPGGDVRGYAPDPRDPRFADTPATAPAQRRRASVARAKAGIEQEQVRGPLSNEGNYNHDDAYGRGQVGSKTRAGPPPAGWEERYERDRLAAARGPPPAGWDAPPGGGYAQDPWNPGFDEGRAPPGGDFGGYEQGPKKQRFGGARTRNGGHVRVVPPGGDVRGYEQEDPRDPRFAAGRAPPGGYEQGPWDPRFEAGPGGDVRGYEQGAWDPRFEAARAPPGMEGRRYAQGPKKQRFAGRRNYDQADAFAHGGPQPRRSRGGRNRWDSSAPAAPRTTTALRATRQGWLAGSMNYVDVEPREAAWKAKWSAASAANVEQRAHTRGAAARVADDVRAYVPPLGGRVAGAVDEFAADETAMSSAPAWLAGNVLGEQAAAERALATMERERVGAEAPAKARRHGAKAKAVVRSPPRRRFLPGPGGVVDGGAVGPGAMGPGGAVGPGTPRPHPALPYDYRRATRDPHRYHDPNAAYGEGFFPARRVATRAQWGNPGLPWLNDRSVVPRRPGPRAAHGPSRATPTWRPAYDEDMRQNPYGANSIQFDAGRNRWQNREQRRRQEEGRGRADWRRPRGGLHREELRARRYREWKPLSQDFT</sequence>
<dbReference type="AlphaFoldDB" id="F0YH79"/>
<feature type="region of interest" description="Disordered" evidence="1">
    <location>
        <begin position="1"/>
        <end position="66"/>
    </location>
</feature>
<feature type="compositionally biased region" description="Basic and acidic residues" evidence="1">
    <location>
        <begin position="829"/>
        <end position="852"/>
    </location>
</feature>
<keyword evidence="3" id="KW-1185">Reference proteome</keyword>
<organism evidence="3">
    <name type="scientific">Aureococcus anophagefferens</name>
    <name type="common">Harmful bloom alga</name>
    <dbReference type="NCBI Taxonomy" id="44056"/>
    <lineage>
        <taxon>Eukaryota</taxon>
        <taxon>Sar</taxon>
        <taxon>Stramenopiles</taxon>
        <taxon>Ochrophyta</taxon>
        <taxon>Pelagophyceae</taxon>
        <taxon>Pelagomonadales</taxon>
        <taxon>Pelagomonadaceae</taxon>
        <taxon>Aureococcus</taxon>
    </lineage>
</organism>
<feature type="compositionally biased region" description="Gly residues" evidence="1">
    <location>
        <begin position="699"/>
        <end position="721"/>
    </location>
</feature>
<evidence type="ECO:0000313" key="2">
    <source>
        <dbReference type="EMBL" id="EGB05542.1"/>
    </source>
</evidence>
<protein>
    <submittedName>
        <fullName evidence="2">Uncharacterized protein</fullName>
    </submittedName>
</protein>
<feature type="compositionally biased region" description="Basic and acidic residues" evidence="1">
    <location>
        <begin position="363"/>
        <end position="373"/>
    </location>
</feature>
<dbReference type="EMBL" id="GL833140">
    <property type="protein sequence ID" value="EGB05542.1"/>
    <property type="molecule type" value="Genomic_DNA"/>
</dbReference>
<feature type="compositionally biased region" description="Basic and acidic residues" evidence="1">
    <location>
        <begin position="48"/>
        <end position="66"/>
    </location>
</feature>
<evidence type="ECO:0000256" key="1">
    <source>
        <dbReference type="SAM" id="MobiDB-lite"/>
    </source>
</evidence>
<dbReference type="GeneID" id="20228595"/>